<dbReference type="GO" id="GO:0004519">
    <property type="term" value="F:endonuclease activity"/>
    <property type="evidence" value="ECO:0007669"/>
    <property type="project" value="InterPro"/>
</dbReference>
<comment type="caution">
    <text evidence="2">The sequence shown here is derived from an EMBL/GenBank/DDBJ whole genome shotgun (WGS) entry which is preliminary data.</text>
</comment>
<name>X0S5F5_9ZZZZ</name>
<protein>
    <recommendedName>
        <fullName evidence="1">DOD-type homing endonuclease domain-containing protein</fullName>
    </recommendedName>
</protein>
<organism evidence="2">
    <name type="scientific">marine sediment metagenome</name>
    <dbReference type="NCBI Taxonomy" id="412755"/>
    <lineage>
        <taxon>unclassified sequences</taxon>
        <taxon>metagenomes</taxon>
        <taxon>ecological metagenomes</taxon>
    </lineage>
</organism>
<dbReference type="Gene3D" id="3.10.28.10">
    <property type="entry name" value="Homing endonucleases"/>
    <property type="match status" value="1"/>
</dbReference>
<feature type="domain" description="DOD-type homing endonuclease" evidence="1">
    <location>
        <begin position="76"/>
        <end position="125"/>
    </location>
</feature>
<dbReference type="InterPro" id="IPR004860">
    <property type="entry name" value="LAGLIDADG_dom"/>
</dbReference>
<dbReference type="SUPFAM" id="SSF55608">
    <property type="entry name" value="Homing endonucleases"/>
    <property type="match status" value="1"/>
</dbReference>
<dbReference type="Pfam" id="PF14528">
    <property type="entry name" value="LAGLIDADG_3"/>
    <property type="match status" value="1"/>
</dbReference>
<dbReference type="InterPro" id="IPR004042">
    <property type="entry name" value="Intein_endonuc_central"/>
</dbReference>
<sequence>MFDGHVREDGCTYYNRSKYQIEYLKVLIKRVFGIEPKIHVRKDGVIVMAFHNVEFAAYIKEKIKQISVYLKTKATKEEKRTFLKAFFDDEGNVYYKCKNKRRVRGYQKSDRILKEVAYLLEEFAIKSRIDKHSKAIEIGGRKNLITFKREINFSPLICMNPHRKNSIWQKEIEKREILKMAIFSYAIKE</sequence>
<dbReference type="AlphaFoldDB" id="X0S5F5"/>
<reference evidence="2" key="1">
    <citation type="journal article" date="2014" name="Front. Microbiol.">
        <title>High frequency of phylogenetically diverse reductive dehalogenase-homologous genes in deep subseafloor sedimentary metagenomes.</title>
        <authorList>
            <person name="Kawai M."/>
            <person name="Futagami T."/>
            <person name="Toyoda A."/>
            <person name="Takaki Y."/>
            <person name="Nishi S."/>
            <person name="Hori S."/>
            <person name="Arai W."/>
            <person name="Tsubouchi T."/>
            <person name="Morono Y."/>
            <person name="Uchiyama I."/>
            <person name="Ito T."/>
            <person name="Fujiyama A."/>
            <person name="Inagaki F."/>
            <person name="Takami H."/>
        </authorList>
    </citation>
    <scope>NUCLEOTIDE SEQUENCE</scope>
    <source>
        <strain evidence="2">Expedition CK06-06</strain>
    </source>
</reference>
<gene>
    <name evidence="2" type="ORF">S01H1_05141</name>
</gene>
<dbReference type="PROSITE" id="PS50819">
    <property type="entry name" value="INTEIN_ENDONUCLEASE"/>
    <property type="match status" value="1"/>
</dbReference>
<accession>X0S5F5</accession>
<proteinExistence type="predicted"/>
<evidence type="ECO:0000313" key="2">
    <source>
        <dbReference type="EMBL" id="GAF71162.1"/>
    </source>
</evidence>
<dbReference type="InterPro" id="IPR027434">
    <property type="entry name" value="Homing_endonucl"/>
</dbReference>
<dbReference type="EMBL" id="BARS01002679">
    <property type="protein sequence ID" value="GAF71162.1"/>
    <property type="molecule type" value="Genomic_DNA"/>
</dbReference>
<evidence type="ECO:0000259" key="1">
    <source>
        <dbReference type="PROSITE" id="PS50819"/>
    </source>
</evidence>